<dbReference type="EMBL" id="HACA01001145">
    <property type="protein sequence ID" value="CDW18506.1"/>
    <property type="molecule type" value="Transcribed_RNA"/>
</dbReference>
<name>A0A0K2SZ59_LEPSM</name>
<reference evidence="1" key="1">
    <citation type="submission" date="2014-05" db="EMBL/GenBank/DDBJ databases">
        <authorList>
            <person name="Chronopoulou M."/>
        </authorList>
    </citation>
    <scope>NUCLEOTIDE SEQUENCE</scope>
    <source>
        <tissue evidence="1">Whole organism</tissue>
    </source>
</reference>
<proteinExistence type="predicted"/>
<dbReference type="AlphaFoldDB" id="A0A0K2SZ59"/>
<organism evidence="1">
    <name type="scientific">Lepeophtheirus salmonis</name>
    <name type="common">Salmon louse</name>
    <name type="synonym">Caligus salmonis</name>
    <dbReference type="NCBI Taxonomy" id="72036"/>
    <lineage>
        <taxon>Eukaryota</taxon>
        <taxon>Metazoa</taxon>
        <taxon>Ecdysozoa</taxon>
        <taxon>Arthropoda</taxon>
        <taxon>Crustacea</taxon>
        <taxon>Multicrustacea</taxon>
        <taxon>Hexanauplia</taxon>
        <taxon>Copepoda</taxon>
        <taxon>Siphonostomatoida</taxon>
        <taxon>Caligidae</taxon>
        <taxon>Lepeophtheirus</taxon>
    </lineage>
</organism>
<protein>
    <submittedName>
        <fullName evidence="1">Uncharacterized protein</fullName>
    </submittedName>
</protein>
<accession>A0A0K2SZ59</accession>
<feature type="non-terminal residue" evidence="1">
    <location>
        <position position="1"/>
    </location>
</feature>
<sequence>LTIYDKYLNIFFFLCPKGVPSSVSNIIVIQFPGICLKLL</sequence>
<evidence type="ECO:0000313" key="1">
    <source>
        <dbReference type="EMBL" id="CDW18506.1"/>
    </source>
</evidence>